<accession>A0A1G9T481</accession>
<evidence type="ECO:0000313" key="2">
    <source>
        <dbReference type="EMBL" id="SDM42436.1"/>
    </source>
</evidence>
<feature type="region of interest" description="Disordered" evidence="1">
    <location>
        <begin position="20"/>
        <end position="41"/>
    </location>
</feature>
<dbReference type="AlphaFoldDB" id="A0A1G9T481"/>
<dbReference type="PROSITE" id="PS51257">
    <property type="entry name" value="PROKAR_LIPOPROTEIN"/>
    <property type="match status" value="1"/>
</dbReference>
<dbReference type="OrthoDB" id="144586at2"/>
<dbReference type="RefSeq" id="WP_052408167.1">
    <property type="nucleotide sequence ID" value="NZ_JOEF01000041.1"/>
</dbReference>
<gene>
    <name evidence="2" type="ORF">SAMN04489726_1547</name>
</gene>
<protein>
    <recommendedName>
        <fullName evidence="4">Lipoprotein</fullName>
    </recommendedName>
</protein>
<reference evidence="2 3" key="1">
    <citation type="submission" date="2016-10" db="EMBL/GenBank/DDBJ databases">
        <authorList>
            <person name="de Groot N.N."/>
        </authorList>
    </citation>
    <scope>NUCLEOTIDE SEQUENCE [LARGE SCALE GENOMIC DNA]</scope>
    <source>
        <strain evidence="2 3">DSM 44149</strain>
    </source>
</reference>
<evidence type="ECO:0000256" key="1">
    <source>
        <dbReference type="SAM" id="MobiDB-lite"/>
    </source>
</evidence>
<evidence type="ECO:0008006" key="4">
    <source>
        <dbReference type="Google" id="ProtNLM"/>
    </source>
</evidence>
<evidence type="ECO:0000313" key="3">
    <source>
        <dbReference type="Proteomes" id="UP000183376"/>
    </source>
</evidence>
<proteinExistence type="predicted"/>
<dbReference type="eggNOG" id="ENOG503431C">
    <property type="taxonomic scope" value="Bacteria"/>
</dbReference>
<sequence length="169" mass="18074">MRSAIFLTAGLALVLTGCQDETKAQDPPPPPAPVQATTTTTAAPVTTTTAAGVPKTVEAAIQRYEEFLHGVGRQDLDTVCEIAGPAAKRAEVQGFGTCRQTFPITFRMIPAPKRKALETATIDPKLARQRANGDVDIPTKAIRSSATFVEQELGSAVMSYRDGNWFVID</sequence>
<organism evidence="2 3">
    <name type="scientific">Allokutzneria albata</name>
    <name type="common">Kibdelosporangium albatum</name>
    <dbReference type="NCBI Taxonomy" id="211114"/>
    <lineage>
        <taxon>Bacteria</taxon>
        <taxon>Bacillati</taxon>
        <taxon>Actinomycetota</taxon>
        <taxon>Actinomycetes</taxon>
        <taxon>Pseudonocardiales</taxon>
        <taxon>Pseudonocardiaceae</taxon>
        <taxon>Allokutzneria</taxon>
    </lineage>
</organism>
<dbReference type="EMBL" id="LT629701">
    <property type="protein sequence ID" value="SDM42436.1"/>
    <property type="molecule type" value="Genomic_DNA"/>
</dbReference>
<keyword evidence="3" id="KW-1185">Reference proteome</keyword>
<name>A0A1G9T481_ALLAB</name>
<dbReference type="Proteomes" id="UP000183376">
    <property type="component" value="Chromosome I"/>
</dbReference>